<gene>
    <name evidence="2" type="ORF">RFI_23333</name>
</gene>
<dbReference type="Proteomes" id="UP000023152">
    <property type="component" value="Unassembled WGS sequence"/>
</dbReference>
<evidence type="ECO:0000256" key="1">
    <source>
        <dbReference type="SAM" id="Phobius"/>
    </source>
</evidence>
<dbReference type="OrthoDB" id="17798at2759"/>
<reference evidence="2 3" key="1">
    <citation type="journal article" date="2013" name="Curr. Biol.">
        <title>The Genome of the Foraminiferan Reticulomyxa filosa.</title>
        <authorList>
            <person name="Glockner G."/>
            <person name="Hulsmann N."/>
            <person name="Schleicher M."/>
            <person name="Noegel A.A."/>
            <person name="Eichinger L."/>
            <person name="Gallinger C."/>
            <person name="Pawlowski J."/>
            <person name="Sierra R."/>
            <person name="Euteneuer U."/>
            <person name="Pillet L."/>
            <person name="Moustafa A."/>
            <person name="Platzer M."/>
            <person name="Groth M."/>
            <person name="Szafranski K."/>
            <person name="Schliwa M."/>
        </authorList>
    </citation>
    <scope>NUCLEOTIDE SEQUENCE [LARGE SCALE GENOMIC DNA]</scope>
</reference>
<protein>
    <submittedName>
        <fullName evidence="2">Uncharacterized protein</fullName>
    </submittedName>
</protein>
<keyword evidence="1" id="KW-0472">Membrane</keyword>
<evidence type="ECO:0000313" key="2">
    <source>
        <dbReference type="EMBL" id="ETO14036.1"/>
    </source>
</evidence>
<keyword evidence="1" id="KW-1133">Transmembrane helix</keyword>
<dbReference type="EMBL" id="ASPP01020252">
    <property type="protein sequence ID" value="ETO14036.1"/>
    <property type="molecule type" value="Genomic_DNA"/>
</dbReference>
<accession>X6MK50</accession>
<dbReference type="AlphaFoldDB" id="X6MK50"/>
<evidence type="ECO:0000313" key="3">
    <source>
        <dbReference type="Proteomes" id="UP000023152"/>
    </source>
</evidence>
<organism evidence="2 3">
    <name type="scientific">Reticulomyxa filosa</name>
    <dbReference type="NCBI Taxonomy" id="46433"/>
    <lineage>
        <taxon>Eukaryota</taxon>
        <taxon>Sar</taxon>
        <taxon>Rhizaria</taxon>
        <taxon>Retaria</taxon>
        <taxon>Foraminifera</taxon>
        <taxon>Monothalamids</taxon>
        <taxon>Reticulomyxidae</taxon>
        <taxon>Reticulomyxa</taxon>
    </lineage>
</organism>
<keyword evidence="1" id="KW-0812">Transmembrane</keyword>
<keyword evidence="3" id="KW-1185">Reference proteome</keyword>
<feature type="transmembrane region" description="Helical" evidence="1">
    <location>
        <begin position="164"/>
        <end position="189"/>
    </location>
</feature>
<comment type="caution">
    <text evidence="2">The sequence shown here is derived from an EMBL/GenBank/DDBJ whole genome shotgun (WGS) entry which is preliminary data.</text>
</comment>
<proteinExistence type="predicted"/>
<name>X6MK50_RETFI</name>
<feature type="transmembrane region" description="Helical" evidence="1">
    <location>
        <begin position="126"/>
        <end position="152"/>
    </location>
</feature>
<sequence length="197" mass="22936">MHFSRDYTFFGSKLFPVGQKSKLWTYFLFTYLMFEKNKLFVNFDVFLTKRAKSCSKYETSMSTQRLHANTKTKSEEGKHKDVKTSTCKVHKDGYDDRGGVFDCVSASCDNLTRTNKFVIFVSYKYVFLNIILTIILSILSIRISLYIFALTYQHKSHNTTKQDYTIILSQTNFDIFIIAFLVSGANCILKQILVHNR</sequence>